<dbReference type="RefSeq" id="XP_073791555.1">
    <property type="nucleotide sequence ID" value="XM_073935454.1"/>
</dbReference>
<proteinExistence type="predicted"/>
<organism evidence="1 2">
    <name type="scientific">Danio rerio</name>
    <name type="common">Zebrafish</name>
    <name type="synonym">Brachydanio rerio</name>
    <dbReference type="NCBI Taxonomy" id="7955"/>
    <lineage>
        <taxon>Eukaryota</taxon>
        <taxon>Metazoa</taxon>
        <taxon>Chordata</taxon>
        <taxon>Craniata</taxon>
        <taxon>Vertebrata</taxon>
        <taxon>Euteleostomi</taxon>
        <taxon>Actinopterygii</taxon>
        <taxon>Neopterygii</taxon>
        <taxon>Teleostei</taxon>
        <taxon>Ostariophysi</taxon>
        <taxon>Cypriniformes</taxon>
        <taxon>Danionidae</taxon>
        <taxon>Danioninae</taxon>
        <taxon>Danio</taxon>
    </lineage>
</organism>
<accession>A0AC58IBE4</accession>
<reference evidence="2" key="1">
    <citation type="submission" date="2025-08" db="UniProtKB">
        <authorList>
            <consortium name="RefSeq"/>
        </authorList>
    </citation>
    <scope>IDENTIFICATION</scope>
    <source>
        <strain evidence="2">Tuebingen</strain>
        <tissue evidence="2">Fibroblasts and whole tissue</tissue>
    </source>
</reference>
<protein>
    <submittedName>
        <fullName evidence="2">Interleukin-12 subunit beta</fullName>
    </submittedName>
</protein>
<name>A0AC58IBE4_DANRE</name>
<evidence type="ECO:0000313" key="2">
    <source>
        <dbReference type="RefSeq" id="XP_073791555.1"/>
    </source>
</evidence>
<sequence>MKKIFFLILQTVLQLADSTSLRVIQPNVAVVDSDMQELSSFTVPLHCGEQYEGEQIHWEKNGKSILETGNRINVTINGLLGGNFTCHRPNRDFLNYTILLVHPVKFHKALLLKQSSSKEFVSCSARNYNGQFHCSWKWHHERTHKAVVYFAAIRNSSDLNCTLDSNISELTCIDKDYCPYSEEPLSINLTLLVRNMFRLEEHHRTFFIRDIVKPDKVGITKIQDNEFEWRPPQTWSFPCSFFPLSYEIKVVPRSHDCDYTGNRVEQNETNKTHYKVNSKKPYTFCIRAQDPLTKAVWSDWSHHHQKKHHHILEK</sequence>
<keyword evidence="1" id="KW-1185">Reference proteome</keyword>
<evidence type="ECO:0000313" key="1">
    <source>
        <dbReference type="Proteomes" id="UP000000437"/>
    </source>
</evidence>
<gene>
    <name evidence="2" type="primary">il12bb</name>
</gene>
<dbReference type="Proteomes" id="UP000000437">
    <property type="component" value="Chromosome 21"/>
</dbReference>